<feature type="signal peptide" evidence="6">
    <location>
        <begin position="1"/>
        <end position="33"/>
    </location>
</feature>
<dbReference type="Proteomes" id="UP000477680">
    <property type="component" value="Chromosome"/>
</dbReference>
<dbReference type="InterPro" id="IPR050330">
    <property type="entry name" value="Bact_OuterMem_StrucFunc"/>
</dbReference>
<proteinExistence type="predicted"/>
<evidence type="ECO:0000256" key="3">
    <source>
        <dbReference type="ARBA" id="ARBA00023237"/>
    </source>
</evidence>
<name>A0A6C0U5S4_9GAMM</name>
<dbReference type="KEGG" id="kim:G3T16_19930"/>
<reference evidence="8 9" key="1">
    <citation type="submission" date="2020-02" db="EMBL/GenBank/DDBJ databases">
        <title>Genome sequencing for Kineobactrum sp. M2.</title>
        <authorList>
            <person name="Park S.-J."/>
        </authorList>
    </citation>
    <scope>NUCLEOTIDE SEQUENCE [LARGE SCALE GENOMIC DNA]</scope>
    <source>
        <strain evidence="8 9">M2</strain>
    </source>
</reference>
<dbReference type="PROSITE" id="PS51123">
    <property type="entry name" value="OMPA_2"/>
    <property type="match status" value="1"/>
</dbReference>
<dbReference type="RefSeq" id="WP_163496753.1">
    <property type="nucleotide sequence ID" value="NZ_CP048711.1"/>
</dbReference>
<organism evidence="8 9">
    <name type="scientific">Kineobactrum salinum</name>
    <dbReference type="NCBI Taxonomy" id="2708301"/>
    <lineage>
        <taxon>Bacteria</taxon>
        <taxon>Pseudomonadati</taxon>
        <taxon>Pseudomonadota</taxon>
        <taxon>Gammaproteobacteria</taxon>
        <taxon>Cellvibrionales</taxon>
        <taxon>Halieaceae</taxon>
        <taxon>Kineobactrum</taxon>
    </lineage>
</organism>
<dbReference type="PRINTS" id="PR01021">
    <property type="entry name" value="OMPADOMAIN"/>
</dbReference>
<dbReference type="EMBL" id="CP048711">
    <property type="protein sequence ID" value="QIB67326.1"/>
    <property type="molecule type" value="Genomic_DNA"/>
</dbReference>
<evidence type="ECO:0000256" key="1">
    <source>
        <dbReference type="ARBA" id="ARBA00004442"/>
    </source>
</evidence>
<dbReference type="InterPro" id="IPR036737">
    <property type="entry name" value="OmpA-like_sf"/>
</dbReference>
<dbReference type="PANTHER" id="PTHR30329:SF21">
    <property type="entry name" value="LIPOPROTEIN YIAD-RELATED"/>
    <property type="match status" value="1"/>
</dbReference>
<evidence type="ECO:0000256" key="5">
    <source>
        <dbReference type="SAM" id="MobiDB-lite"/>
    </source>
</evidence>
<dbReference type="SUPFAM" id="SSF103088">
    <property type="entry name" value="OmpA-like"/>
    <property type="match status" value="1"/>
</dbReference>
<evidence type="ECO:0000256" key="4">
    <source>
        <dbReference type="PROSITE-ProRule" id="PRU00473"/>
    </source>
</evidence>
<feature type="domain" description="OmpA-like" evidence="7">
    <location>
        <begin position="178"/>
        <end position="295"/>
    </location>
</feature>
<keyword evidence="2 4" id="KW-0472">Membrane</keyword>
<dbReference type="PANTHER" id="PTHR30329">
    <property type="entry name" value="STATOR ELEMENT OF FLAGELLAR MOTOR COMPLEX"/>
    <property type="match status" value="1"/>
</dbReference>
<comment type="subcellular location">
    <subcellularLocation>
        <location evidence="1">Cell outer membrane</location>
    </subcellularLocation>
</comment>
<dbReference type="PROSITE" id="PS01068">
    <property type="entry name" value="OMPA_1"/>
    <property type="match status" value="1"/>
</dbReference>
<evidence type="ECO:0000256" key="2">
    <source>
        <dbReference type="ARBA" id="ARBA00023136"/>
    </source>
</evidence>
<accession>A0A6C0U5S4</accession>
<feature type="region of interest" description="Disordered" evidence="5">
    <location>
        <begin position="261"/>
        <end position="297"/>
    </location>
</feature>
<evidence type="ECO:0000256" key="6">
    <source>
        <dbReference type="SAM" id="SignalP"/>
    </source>
</evidence>
<gene>
    <name evidence="8" type="ORF">G3T16_19930</name>
</gene>
<dbReference type="InterPro" id="IPR006665">
    <property type="entry name" value="OmpA-like"/>
</dbReference>
<dbReference type="Gene3D" id="3.30.1330.60">
    <property type="entry name" value="OmpA-like domain"/>
    <property type="match status" value="1"/>
</dbReference>
<evidence type="ECO:0000313" key="8">
    <source>
        <dbReference type="EMBL" id="QIB67326.1"/>
    </source>
</evidence>
<keyword evidence="9" id="KW-1185">Reference proteome</keyword>
<dbReference type="InterPro" id="IPR006664">
    <property type="entry name" value="OMP_bac"/>
</dbReference>
<keyword evidence="3" id="KW-0998">Cell outer membrane</keyword>
<feature type="region of interest" description="Disordered" evidence="5">
    <location>
        <begin position="127"/>
        <end position="160"/>
    </location>
</feature>
<protein>
    <submittedName>
        <fullName evidence="8">OmpA family protein</fullName>
    </submittedName>
</protein>
<evidence type="ECO:0000313" key="9">
    <source>
        <dbReference type="Proteomes" id="UP000477680"/>
    </source>
</evidence>
<dbReference type="GO" id="GO:0009279">
    <property type="term" value="C:cell outer membrane"/>
    <property type="evidence" value="ECO:0007669"/>
    <property type="project" value="UniProtKB-SubCell"/>
</dbReference>
<dbReference type="Pfam" id="PF00691">
    <property type="entry name" value="OmpA"/>
    <property type="match status" value="1"/>
</dbReference>
<dbReference type="AlphaFoldDB" id="A0A6C0U5S4"/>
<dbReference type="CDD" id="cd07185">
    <property type="entry name" value="OmpA_C-like"/>
    <property type="match status" value="1"/>
</dbReference>
<keyword evidence="6" id="KW-0732">Signal</keyword>
<evidence type="ECO:0000259" key="7">
    <source>
        <dbReference type="PROSITE" id="PS51123"/>
    </source>
</evidence>
<sequence length="297" mass="32306">MNIWTTQVAWRATLLAGLALCSLFIVSCATAPASPQGAQEVRERLTALQNNPDLAGRARVEFREAEAAVRTAEQPLSGSADEALGAHRVYMADQKVSIAEARATTRFAEEQRERLAEERDEVRLQARTREADKARDEAAAARREALAAQSSREDTAAAAARQAEEYQRQIDALQAATTERGLVVTLGDVLFATGSAELLGGAHSNLDKLVSFLNEYPERRVLIEGHTDNVGSAEYNQGLSQRRADSVRSYLVQQGIPSQSISTSGIGKSRPVADNDTATGRQQNRRVEIIIENPPKP</sequence>
<feature type="chain" id="PRO_5025590773" evidence="6">
    <location>
        <begin position="34"/>
        <end position="297"/>
    </location>
</feature>
<feature type="compositionally biased region" description="Basic and acidic residues" evidence="5">
    <location>
        <begin position="127"/>
        <end position="155"/>
    </location>
</feature>
<dbReference type="InterPro" id="IPR006690">
    <property type="entry name" value="OMPA-like_CS"/>
</dbReference>